<dbReference type="PROSITE" id="PS50011">
    <property type="entry name" value="PROTEIN_KINASE_DOM"/>
    <property type="match status" value="1"/>
</dbReference>
<dbReference type="Proteomes" id="UP001439008">
    <property type="component" value="Unassembled WGS sequence"/>
</dbReference>
<proteinExistence type="predicted"/>
<dbReference type="EMBL" id="JBDODL010003459">
    <property type="protein sequence ID" value="MES1922696.1"/>
    <property type="molecule type" value="Genomic_DNA"/>
</dbReference>
<name>A0ABV2ASN9_9EUKA</name>
<dbReference type="InterPro" id="IPR000719">
    <property type="entry name" value="Prot_kinase_dom"/>
</dbReference>
<dbReference type="InterPro" id="IPR053235">
    <property type="entry name" value="Ser_Thr_kinase"/>
</dbReference>
<comment type="caution">
    <text evidence="2">The sequence shown here is derived from an EMBL/GenBank/DDBJ whole genome shotgun (WGS) entry which is preliminary data.</text>
</comment>
<evidence type="ECO:0000313" key="3">
    <source>
        <dbReference type="Proteomes" id="UP001439008"/>
    </source>
</evidence>
<keyword evidence="3" id="KW-1185">Reference proteome</keyword>
<dbReference type="Gene3D" id="1.10.510.10">
    <property type="entry name" value="Transferase(Phosphotransferase) domain 1"/>
    <property type="match status" value="1"/>
</dbReference>
<dbReference type="PANTHER" id="PTHR24361">
    <property type="entry name" value="MITOGEN-ACTIVATED KINASE KINASE KINASE"/>
    <property type="match status" value="1"/>
</dbReference>
<organism evidence="2 3">
    <name type="scientific">Bonamia ostreae</name>
    <dbReference type="NCBI Taxonomy" id="126728"/>
    <lineage>
        <taxon>Eukaryota</taxon>
        <taxon>Sar</taxon>
        <taxon>Rhizaria</taxon>
        <taxon>Endomyxa</taxon>
        <taxon>Ascetosporea</taxon>
        <taxon>Haplosporida</taxon>
        <taxon>Bonamia</taxon>
    </lineage>
</organism>
<dbReference type="InterPro" id="IPR011009">
    <property type="entry name" value="Kinase-like_dom_sf"/>
</dbReference>
<feature type="non-terminal residue" evidence="2">
    <location>
        <position position="158"/>
    </location>
</feature>
<dbReference type="SUPFAM" id="SSF56112">
    <property type="entry name" value="Protein kinase-like (PK-like)"/>
    <property type="match status" value="1"/>
</dbReference>
<dbReference type="Pfam" id="PF00069">
    <property type="entry name" value="Pkinase"/>
    <property type="match status" value="1"/>
</dbReference>
<evidence type="ECO:0000313" key="2">
    <source>
        <dbReference type="EMBL" id="MES1922696.1"/>
    </source>
</evidence>
<gene>
    <name evidence="2" type="ORF">MHBO_004220</name>
</gene>
<evidence type="ECO:0000259" key="1">
    <source>
        <dbReference type="PROSITE" id="PS50011"/>
    </source>
</evidence>
<sequence>MHQHLYVNRIKKYFRMIIRGLEYLHDKQGYVHCNLKPKNILIASDDTVRISNFKSCLEPYEYQDESIIATLIKPPGFDYKSRIGFDLDSWQVGLALIYVCCGPYPENLNPQDLLEFFERNIQMEDYKEFRPILEQKLLQTDNKKRLWGKNLPIAADDA</sequence>
<accession>A0ABV2ASN9</accession>
<feature type="domain" description="Protein kinase" evidence="1">
    <location>
        <begin position="1"/>
        <end position="158"/>
    </location>
</feature>
<reference evidence="2 3" key="1">
    <citation type="journal article" date="2024" name="BMC Biol.">
        <title>Comparative genomics of Ascetosporea gives new insight into the evolutionary basis for animal parasitism in Rhizaria.</title>
        <authorList>
            <person name="Hiltunen Thoren M."/>
            <person name="Onut-Brannstrom I."/>
            <person name="Alfjorden A."/>
            <person name="Peckova H."/>
            <person name="Swords F."/>
            <person name="Hooper C."/>
            <person name="Holzer A.S."/>
            <person name="Bass D."/>
            <person name="Burki F."/>
        </authorList>
    </citation>
    <scope>NUCLEOTIDE SEQUENCE [LARGE SCALE GENOMIC DNA]</scope>
    <source>
        <strain evidence="2">20-A016</strain>
    </source>
</reference>
<protein>
    <recommendedName>
        <fullName evidence="1">Protein kinase domain-containing protein</fullName>
    </recommendedName>
</protein>